<evidence type="ECO:0000313" key="2">
    <source>
        <dbReference type="EMBL" id="KAK2646627.1"/>
    </source>
</evidence>
<gene>
    <name evidence="2" type="ORF">Ddye_021822</name>
</gene>
<dbReference type="EMBL" id="JANJYI010000006">
    <property type="protein sequence ID" value="KAK2646627.1"/>
    <property type="molecule type" value="Genomic_DNA"/>
</dbReference>
<feature type="compositionally biased region" description="Polar residues" evidence="1">
    <location>
        <begin position="80"/>
        <end position="118"/>
    </location>
</feature>
<name>A0AAD9U2F8_9ROSI</name>
<reference evidence="2" key="1">
    <citation type="journal article" date="2023" name="Plant J.">
        <title>Genome sequences and population genomics provide insights into the demographic history, inbreeding, and mutation load of two 'living fossil' tree species of Dipteronia.</title>
        <authorList>
            <person name="Feng Y."/>
            <person name="Comes H.P."/>
            <person name="Chen J."/>
            <person name="Zhu S."/>
            <person name="Lu R."/>
            <person name="Zhang X."/>
            <person name="Li P."/>
            <person name="Qiu J."/>
            <person name="Olsen K.M."/>
            <person name="Qiu Y."/>
        </authorList>
    </citation>
    <scope>NUCLEOTIDE SEQUENCE</scope>
    <source>
        <strain evidence="2">KIB01</strain>
    </source>
</reference>
<proteinExistence type="predicted"/>
<evidence type="ECO:0000256" key="1">
    <source>
        <dbReference type="SAM" id="MobiDB-lite"/>
    </source>
</evidence>
<evidence type="ECO:0000313" key="3">
    <source>
        <dbReference type="Proteomes" id="UP001280121"/>
    </source>
</evidence>
<feature type="compositionally biased region" description="Basic and acidic residues" evidence="1">
    <location>
        <begin position="56"/>
        <end position="74"/>
    </location>
</feature>
<comment type="caution">
    <text evidence="2">The sequence shown here is derived from an EMBL/GenBank/DDBJ whole genome shotgun (WGS) entry which is preliminary data.</text>
</comment>
<accession>A0AAD9U2F8</accession>
<dbReference type="AlphaFoldDB" id="A0AAD9U2F8"/>
<organism evidence="2 3">
    <name type="scientific">Dipteronia dyeriana</name>
    <dbReference type="NCBI Taxonomy" id="168575"/>
    <lineage>
        <taxon>Eukaryota</taxon>
        <taxon>Viridiplantae</taxon>
        <taxon>Streptophyta</taxon>
        <taxon>Embryophyta</taxon>
        <taxon>Tracheophyta</taxon>
        <taxon>Spermatophyta</taxon>
        <taxon>Magnoliopsida</taxon>
        <taxon>eudicotyledons</taxon>
        <taxon>Gunneridae</taxon>
        <taxon>Pentapetalae</taxon>
        <taxon>rosids</taxon>
        <taxon>malvids</taxon>
        <taxon>Sapindales</taxon>
        <taxon>Sapindaceae</taxon>
        <taxon>Hippocastanoideae</taxon>
        <taxon>Acereae</taxon>
        <taxon>Dipteronia</taxon>
    </lineage>
</organism>
<sequence length="216" mass="24627">MIRPVTTEKEIPIHRFEPDGTPVYTDKINSHFIWDVDPEMCDSDCECRACYKTEKKNISSEKEGTKHSPPDHQKHAFYTASRQFSSPGTSDHPTEPTESSYDSPSSWETYSPDFSDSSHSTDHANYSDPDAVPDLSQIYLATRADPQPSTQTVDTSESSDETSEKPAPMVDEPPDQRPRNQAPPQKATNGPWFNFDDLAPRQWRKRMSEMRVWLDL</sequence>
<protein>
    <submittedName>
        <fullName evidence="2">Uncharacterized protein</fullName>
    </submittedName>
</protein>
<dbReference type="Proteomes" id="UP001280121">
    <property type="component" value="Unassembled WGS sequence"/>
</dbReference>
<feature type="region of interest" description="Disordered" evidence="1">
    <location>
        <begin position="56"/>
        <end position="196"/>
    </location>
</feature>
<keyword evidence="3" id="KW-1185">Reference proteome</keyword>